<reference evidence="1" key="3">
    <citation type="submission" date="2019-03" db="UniProtKB">
        <authorList>
            <consortium name="EnsemblPlants"/>
        </authorList>
    </citation>
    <scope>IDENTIFICATION</scope>
</reference>
<keyword evidence="2" id="KW-1185">Reference proteome</keyword>
<dbReference type="EnsemblPlants" id="AET0Gv20017300.2">
    <property type="protein sequence ID" value="AET0Gv20017300.2"/>
    <property type="gene ID" value="AET0Gv20017300"/>
</dbReference>
<proteinExistence type="predicted"/>
<dbReference type="EnsemblPlants" id="AET0Gv20017300.5">
    <property type="protein sequence ID" value="AET0Gv20017300.5"/>
    <property type="gene ID" value="AET0Gv20017300"/>
</dbReference>
<reference evidence="2" key="2">
    <citation type="journal article" date="2017" name="Nat. Plants">
        <title>The Aegilops tauschii genome reveals multiple impacts of transposons.</title>
        <authorList>
            <person name="Zhao G."/>
            <person name="Zou C."/>
            <person name="Li K."/>
            <person name="Wang K."/>
            <person name="Li T."/>
            <person name="Gao L."/>
            <person name="Zhang X."/>
            <person name="Wang H."/>
            <person name="Yang Z."/>
            <person name="Liu X."/>
            <person name="Jiang W."/>
            <person name="Mao L."/>
            <person name="Kong X."/>
            <person name="Jiao Y."/>
            <person name="Jia J."/>
        </authorList>
    </citation>
    <scope>NUCLEOTIDE SEQUENCE [LARGE SCALE GENOMIC DNA]</scope>
    <source>
        <strain evidence="2">cv. AL8/78</strain>
    </source>
</reference>
<organism evidence="1 2">
    <name type="scientific">Aegilops tauschii subsp. strangulata</name>
    <name type="common">Goatgrass</name>
    <dbReference type="NCBI Taxonomy" id="200361"/>
    <lineage>
        <taxon>Eukaryota</taxon>
        <taxon>Viridiplantae</taxon>
        <taxon>Streptophyta</taxon>
        <taxon>Embryophyta</taxon>
        <taxon>Tracheophyta</taxon>
        <taxon>Spermatophyta</taxon>
        <taxon>Magnoliopsida</taxon>
        <taxon>Liliopsida</taxon>
        <taxon>Poales</taxon>
        <taxon>Poaceae</taxon>
        <taxon>BOP clade</taxon>
        <taxon>Pooideae</taxon>
        <taxon>Triticodae</taxon>
        <taxon>Triticeae</taxon>
        <taxon>Triticinae</taxon>
        <taxon>Aegilops</taxon>
    </lineage>
</organism>
<dbReference type="Gramene" id="AET0Gv20017300.4">
    <property type="protein sequence ID" value="AET0Gv20017300.4"/>
    <property type="gene ID" value="AET0Gv20017300"/>
</dbReference>
<dbReference type="GO" id="GO:0031293">
    <property type="term" value="P:membrane protein intracellular domain proteolysis"/>
    <property type="evidence" value="ECO:0007669"/>
    <property type="project" value="TreeGrafter"/>
</dbReference>
<dbReference type="EnsemblPlants" id="AET0Gv20017300.3">
    <property type="protein sequence ID" value="AET0Gv20017300.3"/>
    <property type="gene ID" value="AET0Gv20017300"/>
</dbReference>
<dbReference type="STRING" id="200361.A0A452XBY4"/>
<accession>A0A452XBY4</accession>
<evidence type="ECO:0000313" key="1">
    <source>
        <dbReference type="EnsemblPlants" id="AET0Gv20017300.4"/>
    </source>
</evidence>
<dbReference type="Proteomes" id="UP000015105">
    <property type="component" value="Unassembled WGS sequence"/>
</dbReference>
<protein>
    <submittedName>
        <fullName evidence="1">Uncharacterized protein</fullName>
    </submittedName>
</protein>
<dbReference type="Gramene" id="AET0Gv20017300.5">
    <property type="protein sequence ID" value="AET0Gv20017300.5"/>
    <property type="gene ID" value="AET0Gv20017300"/>
</dbReference>
<dbReference type="Gramene" id="AET0Gv20017300.2">
    <property type="protein sequence ID" value="AET0Gv20017300.2"/>
    <property type="gene ID" value="AET0Gv20017300"/>
</dbReference>
<name>A0A452XBY4_AEGTS</name>
<dbReference type="EnsemblPlants" id="AET0Gv20017300.4">
    <property type="protein sequence ID" value="AET0Gv20017300.4"/>
    <property type="gene ID" value="AET0Gv20017300"/>
</dbReference>
<dbReference type="Gramene" id="AET0Gv20017300.3">
    <property type="protein sequence ID" value="AET0Gv20017300.3"/>
    <property type="gene ID" value="AET0Gv20017300"/>
</dbReference>
<dbReference type="AlphaFoldDB" id="A0A452XBY4"/>
<sequence>MLRCSFLNIQQRGRVQMEYVAVFIAGPFPRALVALNYDQLQNLTFFSMLRIYCAGIWHNVMVSNSLIRKCLLKTFIIIIRGMPCSPVEIRCAQI</sequence>
<evidence type="ECO:0000313" key="2">
    <source>
        <dbReference type="Proteomes" id="UP000015105"/>
    </source>
</evidence>
<dbReference type="GO" id="GO:0016020">
    <property type="term" value="C:membrane"/>
    <property type="evidence" value="ECO:0007669"/>
    <property type="project" value="InterPro"/>
</dbReference>
<dbReference type="InterPro" id="IPR001193">
    <property type="entry name" value="MBTPS2"/>
</dbReference>
<dbReference type="PANTHER" id="PTHR13325">
    <property type="entry name" value="PROTEASE M50 MEMBRANE-BOUND TRANSCRIPTION FACTOR SITE 2 PROTEASE"/>
    <property type="match status" value="1"/>
</dbReference>
<dbReference type="Gramene" id="AET0Gv20017300.1">
    <property type="protein sequence ID" value="AET0Gv20017300.1"/>
    <property type="gene ID" value="AET0Gv20017300"/>
</dbReference>
<reference evidence="2" key="1">
    <citation type="journal article" date="2014" name="Science">
        <title>Ancient hybridizations among the ancestral genomes of bread wheat.</title>
        <authorList>
            <consortium name="International Wheat Genome Sequencing Consortium,"/>
            <person name="Marcussen T."/>
            <person name="Sandve S.R."/>
            <person name="Heier L."/>
            <person name="Spannagl M."/>
            <person name="Pfeifer M."/>
            <person name="Jakobsen K.S."/>
            <person name="Wulff B.B."/>
            <person name="Steuernagel B."/>
            <person name="Mayer K.F."/>
            <person name="Olsen O.A."/>
        </authorList>
    </citation>
    <scope>NUCLEOTIDE SEQUENCE [LARGE SCALE GENOMIC DNA]</scope>
    <source>
        <strain evidence="2">cv. AL8/78</strain>
    </source>
</reference>
<dbReference type="GO" id="GO:1905897">
    <property type="term" value="P:regulation of response to endoplasmic reticulum stress"/>
    <property type="evidence" value="ECO:0007669"/>
    <property type="project" value="TreeGrafter"/>
</dbReference>
<dbReference type="EnsemblPlants" id="AET0Gv20017300.1">
    <property type="protein sequence ID" value="AET0Gv20017300.1"/>
    <property type="gene ID" value="AET0Gv20017300"/>
</dbReference>
<dbReference type="GO" id="GO:0005737">
    <property type="term" value="C:cytoplasm"/>
    <property type="evidence" value="ECO:0007669"/>
    <property type="project" value="TreeGrafter"/>
</dbReference>
<dbReference type="GO" id="GO:0004222">
    <property type="term" value="F:metalloendopeptidase activity"/>
    <property type="evidence" value="ECO:0007669"/>
    <property type="project" value="InterPro"/>
</dbReference>
<dbReference type="PANTHER" id="PTHR13325:SF3">
    <property type="entry name" value="MEMBRANE-BOUND TRANSCRIPTION FACTOR SITE-2 PROTEASE"/>
    <property type="match status" value="1"/>
</dbReference>